<accession>A0A6N4SWA5</accession>
<dbReference type="EMBL" id="CP000383">
    <property type="protein sequence ID" value="ABG60906.1"/>
    <property type="molecule type" value="Genomic_DNA"/>
</dbReference>
<dbReference type="InterPro" id="IPR041325">
    <property type="entry name" value="Gln_deamidase_2"/>
</dbReference>
<feature type="domain" description="Protein glutaminase" evidence="1">
    <location>
        <begin position="17"/>
        <end position="128"/>
    </location>
</feature>
<protein>
    <recommendedName>
        <fullName evidence="1">Protein glutaminase domain-containing protein</fullName>
    </recommendedName>
</protein>
<organism evidence="2 3">
    <name type="scientific">Cytophaga hutchinsonii (strain ATCC 33406 / DSM 1761 / CIP 103989 / NBRC 15051 / NCIMB 9469 / D465)</name>
    <dbReference type="NCBI Taxonomy" id="269798"/>
    <lineage>
        <taxon>Bacteria</taxon>
        <taxon>Pseudomonadati</taxon>
        <taxon>Bacteroidota</taxon>
        <taxon>Cytophagia</taxon>
        <taxon>Cytophagales</taxon>
        <taxon>Cytophagaceae</taxon>
        <taxon>Cytophaga</taxon>
    </lineage>
</organism>
<name>A0A6N4SWA5_CYTH3</name>
<sequence>MLTDGKATVVSAASAAILFTQIQNDGIPFGYHQANCHNIAHYICLLAKAQNITLAKIWAFTPGIYTASSRRVISFTDQNKLSPTGKIDWGYHVAPVILVEEEGAVVKMAIDPVLFPEGPVPYKAWLDRIKTKKLIYLLMDAEWYLFNTSYLNNTQLEFFDMQTDEPVKPNVIFPYWFANKCVTDFFKYEEDSLLYAWLEKGLAVNDTASEFYENEIKPILDDPSASALLKDYRDLVGNVFNFETVFRDYMYNYEMNIDFYERHALIIEEYRNVFNTHVEKWKQKVAELGILL</sequence>
<dbReference type="OrthoDB" id="798749at2"/>
<keyword evidence="3" id="KW-1185">Reference proteome</keyword>
<dbReference type="RefSeq" id="WP_011587011.1">
    <property type="nucleotide sequence ID" value="NC_008255.1"/>
</dbReference>
<evidence type="ECO:0000313" key="2">
    <source>
        <dbReference type="EMBL" id="ABG60906.1"/>
    </source>
</evidence>
<dbReference type="Proteomes" id="UP000001822">
    <property type="component" value="Chromosome"/>
</dbReference>
<dbReference type="AlphaFoldDB" id="A0A6N4SWA5"/>
<evidence type="ECO:0000313" key="3">
    <source>
        <dbReference type="Proteomes" id="UP000001822"/>
    </source>
</evidence>
<evidence type="ECO:0000259" key="1">
    <source>
        <dbReference type="Pfam" id="PF18626"/>
    </source>
</evidence>
<dbReference type="Gene3D" id="3.10.620.30">
    <property type="match status" value="1"/>
</dbReference>
<reference evidence="2 3" key="1">
    <citation type="journal article" date="2007" name="Appl. Environ. Microbiol.">
        <title>Genome sequence of the cellulolytic gliding bacterium Cytophaga hutchinsonii.</title>
        <authorList>
            <person name="Xie G."/>
            <person name="Bruce D.C."/>
            <person name="Challacombe J.F."/>
            <person name="Chertkov O."/>
            <person name="Detter J.C."/>
            <person name="Gilna P."/>
            <person name="Han C.S."/>
            <person name="Lucas S."/>
            <person name="Misra M."/>
            <person name="Myers G.L."/>
            <person name="Richardson P."/>
            <person name="Tapia R."/>
            <person name="Thayer N."/>
            <person name="Thompson L.S."/>
            <person name="Brettin T.S."/>
            <person name="Henrissat B."/>
            <person name="Wilson D.B."/>
            <person name="McBride M.J."/>
        </authorList>
    </citation>
    <scope>NUCLEOTIDE SEQUENCE [LARGE SCALE GENOMIC DNA]</scope>
    <source>
        <strain evidence="3">ATCC 33406 / DSM 1761 / CIP 103989 / NBRC 15051 / NCIMB 9469 / D465</strain>
    </source>
</reference>
<dbReference type="Pfam" id="PF18626">
    <property type="entry name" value="Gln_deamidase_2"/>
    <property type="match status" value="1"/>
</dbReference>
<proteinExistence type="predicted"/>
<dbReference type="KEGG" id="chu:CHU_3673"/>
<gene>
    <name evidence="2" type="ordered locus">CHU_3673</name>
</gene>